<dbReference type="Proteomes" id="UP001610818">
    <property type="component" value="Unassembled WGS sequence"/>
</dbReference>
<keyword evidence="1" id="KW-0902">Two-component regulatory system</keyword>
<dbReference type="PANTHER" id="PTHR35807">
    <property type="entry name" value="TRANSCRIPTIONAL REGULATOR REDD-RELATED"/>
    <property type="match status" value="1"/>
</dbReference>
<name>A0ABW7QFZ3_9ACTN</name>
<proteinExistence type="predicted"/>
<dbReference type="Pfam" id="PF03704">
    <property type="entry name" value="BTAD"/>
    <property type="match status" value="1"/>
</dbReference>
<dbReference type="SMART" id="SM01043">
    <property type="entry name" value="BTAD"/>
    <property type="match status" value="1"/>
</dbReference>
<dbReference type="RefSeq" id="WP_397707092.1">
    <property type="nucleotide sequence ID" value="NZ_JBIRGN010000001.1"/>
</dbReference>
<protein>
    <submittedName>
        <fullName evidence="3">BTAD domain-containing putative transcriptional regulator</fullName>
    </submittedName>
</protein>
<dbReference type="InterPro" id="IPR011990">
    <property type="entry name" value="TPR-like_helical_dom_sf"/>
</dbReference>
<dbReference type="InterPro" id="IPR051677">
    <property type="entry name" value="AfsR-DnrI-RedD_regulator"/>
</dbReference>
<dbReference type="SUPFAM" id="SSF48452">
    <property type="entry name" value="TPR-like"/>
    <property type="match status" value="1"/>
</dbReference>
<evidence type="ECO:0000313" key="3">
    <source>
        <dbReference type="EMBL" id="MFH8543866.1"/>
    </source>
</evidence>
<accession>A0ABW7QFZ3</accession>
<gene>
    <name evidence="3" type="ORF">ACH4F9_02495</name>
</gene>
<sequence length="259" mass="28945">MPDFPQALITEDTLGPLPVLHLLGEPFVSVGERRMEVPRSGKRLLVFVALRHGRVERMSAAGSLWPVNDEARAGGNLRSALWRLRQMGVPLLDTDKFGLCLRAEVVLDVDTVDRWATRIIEGAATTAELRMVPRDVETLDLLPGWYEDWALIERERVRQRLLHALEAQSRQLACRGLHAASVEAAMVAVGAEPLRESAQRVLIEAHLAEGNWIEGRRSLEAYARLLDRELGVRPAPELIGLLERAARPRAHGLRPVTPR</sequence>
<organism evidence="3 4">
    <name type="scientific">Streptomyces longisporoflavus</name>
    <dbReference type="NCBI Taxonomy" id="28044"/>
    <lineage>
        <taxon>Bacteria</taxon>
        <taxon>Bacillati</taxon>
        <taxon>Actinomycetota</taxon>
        <taxon>Actinomycetes</taxon>
        <taxon>Kitasatosporales</taxon>
        <taxon>Streptomycetaceae</taxon>
        <taxon>Streptomyces</taxon>
    </lineage>
</organism>
<reference evidence="3 4" key="1">
    <citation type="submission" date="2024-10" db="EMBL/GenBank/DDBJ databases">
        <title>The Natural Products Discovery Center: Release of the First 8490 Sequenced Strains for Exploring Actinobacteria Biosynthetic Diversity.</title>
        <authorList>
            <person name="Kalkreuter E."/>
            <person name="Kautsar S.A."/>
            <person name="Yang D."/>
            <person name="Bader C.D."/>
            <person name="Teijaro C.N."/>
            <person name="Fluegel L."/>
            <person name="Davis C.M."/>
            <person name="Simpson J.R."/>
            <person name="Lauterbach L."/>
            <person name="Steele A.D."/>
            <person name="Gui C."/>
            <person name="Meng S."/>
            <person name="Li G."/>
            <person name="Viehrig K."/>
            <person name="Ye F."/>
            <person name="Su P."/>
            <person name="Kiefer A.F."/>
            <person name="Nichols A."/>
            <person name="Cepeda A.J."/>
            <person name="Yan W."/>
            <person name="Fan B."/>
            <person name="Jiang Y."/>
            <person name="Adhikari A."/>
            <person name="Zheng C.-J."/>
            <person name="Schuster L."/>
            <person name="Cowan T.M."/>
            <person name="Smanski M.J."/>
            <person name="Chevrette M.G."/>
            <person name="De Carvalho L.P.S."/>
            <person name="Shen B."/>
        </authorList>
    </citation>
    <scope>NUCLEOTIDE SEQUENCE [LARGE SCALE GENOMIC DNA]</scope>
    <source>
        <strain evidence="3 4">NPDC017990</strain>
    </source>
</reference>
<comment type="caution">
    <text evidence="3">The sequence shown here is derived from an EMBL/GenBank/DDBJ whole genome shotgun (WGS) entry which is preliminary data.</text>
</comment>
<keyword evidence="4" id="KW-1185">Reference proteome</keyword>
<dbReference type="Gene3D" id="1.25.40.10">
    <property type="entry name" value="Tetratricopeptide repeat domain"/>
    <property type="match status" value="1"/>
</dbReference>
<dbReference type="EMBL" id="JBIRGQ010000001">
    <property type="protein sequence ID" value="MFH8543866.1"/>
    <property type="molecule type" value="Genomic_DNA"/>
</dbReference>
<evidence type="ECO:0000256" key="1">
    <source>
        <dbReference type="ARBA" id="ARBA00023012"/>
    </source>
</evidence>
<dbReference type="PANTHER" id="PTHR35807:SF3">
    <property type="entry name" value="BLL5740 PROTEIN"/>
    <property type="match status" value="1"/>
</dbReference>
<dbReference type="InterPro" id="IPR005158">
    <property type="entry name" value="BTAD"/>
</dbReference>
<evidence type="ECO:0000259" key="2">
    <source>
        <dbReference type="SMART" id="SM01043"/>
    </source>
</evidence>
<evidence type="ECO:0000313" key="4">
    <source>
        <dbReference type="Proteomes" id="UP001610818"/>
    </source>
</evidence>
<feature type="domain" description="Bacterial transcriptional activator" evidence="2">
    <location>
        <begin position="107"/>
        <end position="246"/>
    </location>
</feature>